<evidence type="ECO:0000313" key="3">
    <source>
        <dbReference type="Proteomes" id="UP000050761"/>
    </source>
</evidence>
<keyword evidence="1" id="KW-0812">Transmembrane</keyword>
<feature type="transmembrane region" description="Helical" evidence="1">
    <location>
        <begin position="92"/>
        <end position="114"/>
    </location>
</feature>
<evidence type="ECO:0000313" key="2">
    <source>
        <dbReference type="EMBL" id="VDO97278.1"/>
    </source>
</evidence>
<sequence>MDMLFNRDVGEDCRDENYTEIYVPCLFSGGFYCIAIFMDEGIAISGCIRGSGGKLVTFQESADNSSGAVQVVEFNGLSMLKLDIPFRDLHQLFILAVAYASTAAAITMVGLMSLHKTYTNRLILKNR</sequence>
<keyword evidence="1" id="KW-0472">Membrane</keyword>
<organism evidence="3 4">
    <name type="scientific">Heligmosomoides polygyrus</name>
    <name type="common">Parasitic roundworm</name>
    <dbReference type="NCBI Taxonomy" id="6339"/>
    <lineage>
        <taxon>Eukaryota</taxon>
        <taxon>Metazoa</taxon>
        <taxon>Ecdysozoa</taxon>
        <taxon>Nematoda</taxon>
        <taxon>Chromadorea</taxon>
        <taxon>Rhabditida</taxon>
        <taxon>Rhabditina</taxon>
        <taxon>Rhabditomorpha</taxon>
        <taxon>Strongyloidea</taxon>
        <taxon>Heligmosomidae</taxon>
        <taxon>Heligmosomoides</taxon>
    </lineage>
</organism>
<keyword evidence="1" id="KW-1133">Transmembrane helix</keyword>
<dbReference type="WBParaSite" id="HPBE_0001374901-mRNA-1">
    <property type="protein sequence ID" value="HPBE_0001374901-mRNA-1"/>
    <property type="gene ID" value="HPBE_0001374901"/>
</dbReference>
<dbReference type="EMBL" id="UZAH01028054">
    <property type="protein sequence ID" value="VDO97278.1"/>
    <property type="molecule type" value="Genomic_DNA"/>
</dbReference>
<accession>A0A3P8D9R3</accession>
<reference evidence="2 3" key="1">
    <citation type="submission" date="2018-11" db="EMBL/GenBank/DDBJ databases">
        <authorList>
            <consortium name="Pathogen Informatics"/>
        </authorList>
    </citation>
    <scope>NUCLEOTIDE SEQUENCE [LARGE SCALE GENOMIC DNA]</scope>
</reference>
<proteinExistence type="predicted"/>
<evidence type="ECO:0000256" key="1">
    <source>
        <dbReference type="SAM" id="Phobius"/>
    </source>
</evidence>
<accession>A0A183FYL4</accession>
<gene>
    <name evidence="2" type="ORF">HPBE_LOCUS13750</name>
</gene>
<keyword evidence="3" id="KW-1185">Reference proteome</keyword>
<reference evidence="4" key="2">
    <citation type="submission" date="2019-09" db="UniProtKB">
        <authorList>
            <consortium name="WormBaseParasite"/>
        </authorList>
    </citation>
    <scope>IDENTIFICATION</scope>
</reference>
<name>A0A183FYL4_HELPZ</name>
<dbReference type="AlphaFoldDB" id="A0A183FYL4"/>
<protein>
    <submittedName>
        <fullName evidence="4">G_PROTEIN_RECEP_F1_2 domain-containing protein</fullName>
    </submittedName>
</protein>
<dbReference type="Proteomes" id="UP000050761">
    <property type="component" value="Unassembled WGS sequence"/>
</dbReference>
<evidence type="ECO:0000313" key="4">
    <source>
        <dbReference type="WBParaSite" id="HPBE_0001374901-mRNA-1"/>
    </source>
</evidence>